<organism evidence="2 3">
    <name type="scientific">Vallitalea longa</name>
    <dbReference type="NCBI Taxonomy" id="2936439"/>
    <lineage>
        <taxon>Bacteria</taxon>
        <taxon>Bacillati</taxon>
        <taxon>Bacillota</taxon>
        <taxon>Clostridia</taxon>
        <taxon>Lachnospirales</taxon>
        <taxon>Vallitaleaceae</taxon>
        <taxon>Vallitalea</taxon>
    </lineage>
</organism>
<accession>A0A9W5Y9R7</accession>
<evidence type="ECO:0000256" key="1">
    <source>
        <dbReference type="SAM" id="MobiDB-lite"/>
    </source>
</evidence>
<sequence length="117" mass="13323">MGGKAKLLDPITLEALYIESIKFRSNSEETSNKLRVLVNKLTDPLFLHNIKNEESNRLIETIMASKQSLEDLLESLNATGNYVDSTLEGTIRHTEEFHNESDKVDNPSSDEKFNLKR</sequence>
<dbReference type="RefSeq" id="WP_281813177.1">
    <property type="nucleotide sequence ID" value="NZ_BRLB01000001.1"/>
</dbReference>
<evidence type="ECO:0000313" key="2">
    <source>
        <dbReference type="EMBL" id="GKX28655.1"/>
    </source>
</evidence>
<keyword evidence="3" id="KW-1185">Reference proteome</keyword>
<evidence type="ECO:0000313" key="3">
    <source>
        <dbReference type="Proteomes" id="UP001144256"/>
    </source>
</evidence>
<name>A0A9W5Y9R7_9FIRM</name>
<proteinExistence type="predicted"/>
<feature type="region of interest" description="Disordered" evidence="1">
    <location>
        <begin position="93"/>
        <end position="117"/>
    </location>
</feature>
<protein>
    <submittedName>
        <fullName evidence="2">Uncharacterized protein</fullName>
    </submittedName>
</protein>
<dbReference type="EMBL" id="BRLB01000001">
    <property type="protein sequence ID" value="GKX28655.1"/>
    <property type="molecule type" value="Genomic_DNA"/>
</dbReference>
<reference evidence="2" key="1">
    <citation type="submission" date="2022-06" db="EMBL/GenBank/DDBJ databases">
        <title>Vallitalea longa sp. nov., an anaerobic bacterium isolated from marine sediment.</title>
        <authorList>
            <person name="Hirano S."/>
            <person name="Terahara T."/>
            <person name="Mori K."/>
            <person name="Hamada M."/>
            <person name="Matsumoto R."/>
            <person name="Kobayashi T."/>
        </authorList>
    </citation>
    <scope>NUCLEOTIDE SEQUENCE</scope>
    <source>
        <strain evidence="2">SH18-1</strain>
    </source>
</reference>
<dbReference type="Proteomes" id="UP001144256">
    <property type="component" value="Unassembled WGS sequence"/>
</dbReference>
<comment type="caution">
    <text evidence="2">The sequence shown here is derived from an EMBL/GenBank/DDBJ whole genome shotgun (WGS) entry which is preliminary data.</text>
</comment>
<gene>
    <name evidence="2" type="ORF">SH1V18_11350</name>
</gene>
<dbReference type="AlphaFoldDB" id="A0A9W5Y9R7"/>